<evidence type="ECO:0000313" key="4">
    <source>
        <dbReference type="Proteomes" id="UP000053557"/>
    </source>
</evidence>
<gene>
    <name evidence="3" type="ORF">ATW55_04135</name>
</gene>
<dbReference type="Proteomes" id="UP000053557">
    <property type="component" value="Unassembled WGS sequence"/>
</dbReference>
<feature type="domain" description="Flavin reductase like" evidence="2">
    <location>
        <begin position="12"/>
        <end position="155"/>
    </location>
</feature>
<dbReference type="InterPro" id="IPR012349">
    <property type="entry name" value="Split_barrel_FMN-bd"/>
</dbReference>
<dbReference type="AlphaFoldDB" id="A0A101XNB1"/>
<dbReference type="RefSeq" id="WP_067720375.1">
    <property type="nucleotide sequence ID" value="NZ_LPVJ01000072.1"/>
</dbReference>
<reference evidence="3 4" key="1">
    <citation type="submission" date="2015-12" db="EMBL/GenBank/DDBJ databases">
        <title>Draft genome sequence of Acidibacillus ferrooxidans ITV001, isolated from a chalcopyrite acid mine drainage site in Brazil.</title>
        <authorList>
            <person name="Dall'Agnol H."/>
            <person name="Nancucheo I."/>
            <person name="Johnson B."/>
            <person name="Oliveira R."/>
            <person name="Leite L."/>
            <person name="Pylro V."/>
            <person name="Nunes G.L."/>
            <person name="Tzotzos G."/>
            <person name="Fernandes G.R."/>
            <person name="Dutra J."/>
            <person name="Orellana S.C."/>
            <person name="Oliveira G."/>
        </authorList>
    </citation>
    <scope>NUCLEOTIDE SEQUENCE [LARGE SCALE GENOMIC DNA]</scope>
    <source>
        <strain evidence="4">ITV01</strain>
    </source>
</reference>
<dbReference type="PANTHER" id="PTHR30466">
    <property type="entry name" value="FLAVIN REDUCTASE"/>
    <property type="match status" value="1"/>
</dbReference>
<dbReference type="OrthoDB" id="9792858at2"/>
<proteinExistence type="predicted"/>
<evidence type="ECO:0000259" key="2">
    <source>
        <dbReference type="SMART" id="SM00903"/>
    </source>
</evidence>
<sequence length="158" mass="17008">MAIDAQTFRASLGRFASGVTVVTTAFGEGQAGLTVSAFSSVSLDPPLILVCIDKRSSAIERIDGSQAFAVHVLSESQVDLSNRFASRSEDKFAGVSVARSALGNPRLEDTLVFLDCRVSQKVDAGDHFIYIGQIEEAEIQEEKQPLVYFSGGYRSLAK</sequence>
<dbReference type="GO" id="GO:0010181">
    <property type="term" value="F:FMN binding"/>
    <property type="evidence" value="ECO:0007669"/>
    <property type="project" value="InterPro"/>
</dbReference>
<dbReference type="InterPro" id="IPR002563">
    <property type="entry name" value="Flavin_Rdtase-like_dom"/>
</dbReference>
<dbReference type="SMART" id="SM00903">
    <property type="entry name" value="Flavin_Reduct"/>
    <property type="match status" value="1"/>
</dbReference>
<dbReference type="InterPro" id="IPR050268">
    <property type="entry name" value="NADH-dep_flavin_reductase"/>
</dbReference>
<evidence type="ECO:0000313" key="3">
    <source>
        <dbReference type="EMBL" id="KUO94589.1"/>
    </source>
</evidence>
<keyword evidence="4" id="KW-1185">Reference proteome</keyword>
<evidence type="ECO:0000256" key="1">
    <source>
        <dbReference type="ARBA" id="ARBA00023002"/>
    </source>
</evidence>
<organism evidence="3 4">
    <name type="scientific">Ferroacidibacillus organovorans</name>
    <dbReference type="NCBI Taxonomy" id="1765683"/>
    <lineage>
        <taxon>Bacteria</taxon>
        <taxon>Bacillati</taxon>
        <taxon>Bacillota</taxon>
        <taxon>Bacilli</taxon>
        <taxon>Bacillales</taxon>
        <taxon>Alicyclobacillaceae</taxon>
        <taxon>Ferroacidibacillus</taxon>
    </lineage>
</organism>
<dbReference type="PANTHER" id="PTHR30466:SF1">
    <property type="entry name" value="FMN REDUCTASE (NADH) RUTF"/>
    <property type="match status" value="1"/>
</dbReference>
<name>A0A101XNB1_9BACL</name>
<protein>
    <recommendedName>
        <fullName evidence="2">Flavin reductase like domain-containing protein</fullName>
    </recommendedName>
</protein>
<dbReference type="EMBL" id="LPVJ01000072">
    <property type="protein sequence ID" value="KUO94589.1"/>
    <property type="molecule type" value="Genomic_DNA"/>
</dbReference>
<keyword evidence="1" id="KW-0560">Oxidoreductase</keyword>
<dbReference type="Gene3D" id="2.30.110.10">
    <property type="entry name" value="Electron Transport, Fmn-binding Protein, Chain A"/>
    <property type="match status" value="1"/>
</dbReference>
<dbReference type="GO" id="GO:0042602">
    <property type="term" value="F:riboflavin reductase (NADPH) activity"/>
    <property type="evidence" value="ECO:0007669"/>
    <property type="project" value="TreeGrafter"/>
</dbReference>
<dbReference type="SUPFAM" id="SSF50475">
    <property type="entry name" value="FMN-binding split barrel"/>
    <property type="match status" value="1"/>
</dbReference>
<dbReference type="Pfam" id="PF01613">
    <property type="entry name" value="Flavin_Reduct"/>
    <property type="match status" value="1"/>
</dbReference>
<comment type="caution">
    <text evidence="3">The sequence shown here is derived from an EMBL/GenBank/DDBJ whole genome shotgun (WGS) entry which is preliminary data.</text>
</comment>
<accession>A0A101XNB1</accession>